<evidence type="ECO:0000313" key="3">
    <source>
        <dbReference type="Proteomes" id="UP001158067"/>
    </source>
</evidence>
<name>A0ABY1QAI2_9BACT</name>
<feature type="transmembrane region" description="Helical" evidence="1">
    <location>
        <begin position="12"/>
        <end position="31"/>
    </location>
</feature>
<accession>A0ABY1QAI2</accession>
<feature type="transmembrane region" description="Helical" evidence="1">
    <location>
        <begin position="43"/>
        <end position="69"/>
    </location>
</feature>
<protein>
    <recommendedName>
        <fullName evidence="4">DoxX protein</fullName>
    </recommendedName>
</protein>
<keyword evidence="1" id="KW-0812">Transmembrane</keyword>
<dbReference type="EMBL" id="FXUG01000008">
    <property type="protein sequence ID" value="SMP64218.1"/>
    <property type="molecule type" value="Genomic_DNA"/>
</dbReference>
<feature type="transmembrane region" description="Helical" evidence="1">
    <location>
        <begin position="105"/>
        <end position="123"/>
    </location>
</feature>
<gene>
    <name evidence="2" type="ORF">SAMN06265222_108182</name>
</gene>
<reference evidence="2 3" key="1">
    <citation type="submission" date="2017-05" db="EMBL/GenBank/DDBJ databases">
        <authorList>
            <person name="Varghese N."/>
            <person name="Submissions S."/>
        </authorList>
    </citation>
    <scope>NUCLEOTIDE SEQUENCE [LARGE SCALE GENOMIC DNA]</scope>
    <source>
        <strain evidence="2 3">DSM 25457</strain>
    </source>
</reference>
<organism evidence="2 3">
    <name type="scientific">Neorhodopirellula lusitana</name>
    <dbReference type="NCBI Taxonomy" id="445327"/>
    <lineage>
        <taxon>Bacteria</taxon>
        <taxon>Pseudomonadati</taxon>
        <taxon>Planctomycetota</taxon>
        <taxon>Planctomycetia</taxon>
        <taxon>Pirellulales</taxon>
        <taxon>Pirellulaceae</taxon>
        <taxon>Neorhodopirellula</taxon>
    </lineage>
</organism>
<dbReference type="RefSeq" id="WP_283433547.1">
    <property type="nucleotide sequence ID" value="NZ_FXUG01000008.1"/>
</dbReference>
<dbReference type="Proteomes" id="UP001158067">
    <property type="component" value="Unassembled WGS sequence"/>
</dbReference>
<feature type="transmembrane region" description="Helical" evidence="1">
    <location>
        <begin position="76"/>
        <end position="93"/>
    </location>
</feature>
<sequence>MSFEKRLSTSLLLLRLGVGIVFVMWTLDKFLNPGHAAVVWEKYYMIEGLGVAAAYAIGTVQMVLVLSFLAGAFRSVSYLLIGILHTISTLSAYPQYLNPWEKPNLLFFAAFPMLAACVALWLLRDHDTYTVDGMRRQASPQPAFENQT</sequence>
<keyword evidence="1" id="KW-0472">Membrane</keyword>
<keyword evidence="3" id="KW-1185">Reference proteome</keyword>
<comment type="caution">
    <text evidence="2">The sequence shown here is derived from an EMBL/GenBank/DDBJ whole genome shotgun (WGS) entry which is preliminary data.</text>
</comment>
<evidence type="ECO:0000313" key="2">
    <source>
        <dbReference type="EMBL" id="SMP64218.1"/>
    </source>
</evidence>
<evidence type="ECO:0000256" key="1">
    <source>
        <dbReference type="SAM" id="Phobius"/>
    </source>
</evidence>
<evidence type="ECO:0008006" key="4">
    <source>
        <dbReference type="Google" id="ProtNLM"/>
    </source>
</evidence>
<keyword evidence="1" id="KW-1133">Transmembrane helix</keyword>
<proteinExistence type="predicted"/>